<dbReference type="Proteomes" id="UP001339167">
    <property type="component" value="Unassembled WGS sequence"/>
</dbReference>
<proteinExistence type="predicted"/>
<comment type="caution">
    <text evidence="2">The sequence shown here is derived from an EMBL/GenBank/DDBJ whole genome shotgun (WGS) entry which is preliminary data.</text>
</comment>
<dbReference type="EMBL" id="JAUGZK010000010">
    <property type="protein sequence ID" value="MEE2025152.1"/>
    <property type="molecule type" value="Genomic_DNA"/>
</dbReference>
<feature type="transmembrane region" description="Helical" evidence="1">
    <location>
        <begin position="12"/>
        <end position="33"/>
    </location>
</feature>
<organism evidence="2 3">
    <name type="scientific">Alkalimonas mucilaginosa</name>
    <dbReference type="NCBI Taxonomy" id="3057676"/>
    <lineage>
        <taxon>Bacteria</taxon>
        <taxon>Pseudomonadati</taxon>
        <taxon>Pseudomonadota</taxon>
        <taxon>Gammaproteobacteria</taxon>
        <taxon>Alkalimonas</taxon>
    </lineage>
</organism>
<feature type="transmembrane region" description="Helical" evidence="1">
    <location>
        <begin position="39"/>
        <end position="57"/>
    </location>
</feature>
<keyword evidence="1" id="KW-0472">Membrane</keyword>
<keyword evidence="1" id="KW-1133">Transmembrane helix</keyword>
<keyword evidence="3" id="KW-1185">Reference proteome</keyword>
<protein>
    <submittedName>
        <fullName evidence="2">Uncharacterized protein</fullName>
    </submittedName>
</protein>
<reference evidence="2 3" key="1">
    <citation type="submission" date="2023-06" db="EMBL/GenBank/DDBJ databases">
        <title>Alkalimonas sp., MEB004 an alkaliphilic bacterium isolated from Lonar Lake, India.</title>
        <authorList>
            <person name="Joshi A."/>
            <person name="Thite S."/>
        </authorList>
    </citation>
    <scope>NUCLEOTIDE SEQUENCE [LARGE SCALE GENOMIC DNA]</scope>
    <source>
        <strain evidence="2 3">MEB004</strain>
    </source>
</reference>
<gene>
    <name evidence="2" type="ORF">QWF21_12940</name>
</gene>
<keyword evidence="1" id="KW-0812">Transmembrane</keyword>
<evidence type="ECO:0000313" key="3">
    <source>
        <dbReference type="Proteomes" id="UP001339167"/>
    </source>
</evidence>
<sequence>MDTLPKLKKLPTPWLYVVLYRTFLGAALAYYLADMVGRPMLQQLLFFALLAVVTVVIEQWPRGAFKPYAAKVQQGTISLLGVEFKLADTEYVHYEVSQRSCHRVSIKQAGYLPVVLQVTQADFLENNRLLHFLQQHYPALQVVDELSR</sequence>
<evidence type="ECO:0000256" key="1">
    <source>
        <dbReference type="SAM" id="Phobius"/>
    </source>
</evidence>
<evidence type="ECO:0000313" key="2">
    <source>
        <dbReference type="EMBL" id="MEE2025152.1"/>
    </source>
</evidence>
<name>A0ABU7JHI8_9GAMM</name>
<dbReference type="RefSeq" id="WP_330088473.1">
    <property type="nucleotide sequence ID" value="NZ_JAUGZK010000010.1"/>
</dbReference>
<accession>A0ABU7JHI8</accession>